<feature type="transmembrane region" description="Helical" evidence="5">
    <location>
        <begin position="28"/>
        <end position="45"/>
    </location>
</feature>
<dbReference type="GO" id="GO:0016020">
    <property type="term" value="C:membrane"/>
    <property type="evidence" value="ECO:0007669"/>
    <property type="project" value="UniProtKB-SubCell"/>
</dbReference>
<feature type="transmembrane region" description="Helical" evidence="5">
    <location>
        <begin position="241"/>
        <end position="258"/>
    </location>
</feature>
<feature type="transmembrane region" description="Helical" evidence="5">
    <location>
        <begin position="358"/>
        <end position="380"/>
    </location>
</feature>
<dbReference type="InterPro" id="IPR007016">
    <property type="entry name" value="O-antigen_ligase-rel_domated"/>
</dbReference>
<gene>
    <name evidence="7" type="ORF">F9K94_05770</name>
</gene>
<protein>
    <submittedName>
        <fullName evidence="7">O-antigen ligase family protein</fullName>
    </submittedName>
</protein>
<feature type="transmembrane region" description="Helical" evidence="5">
    <location>
        <begin position="422"/>
        <end position="441"/>
    </location>
</feature>
<feature type="transmembrane region" description="Helical" evidence="5">
    <location>
        <begin position="92"/>
        <end position="112"/>
    </location>
</feature>
<feature type="transmembrane region" description="Helical" evidence="5">
    <location>
        <begin position="265"/>
        <end position="283"/>
    </location>
</feature>
<dbReference type="RefSeq" id="WP_151644217.1">
    <property type="nucleotide sequence ID" value="NZ_WBVY01000002.1"/>
</dbReference>
<dbReference type="Pfam" id="PF04932">
    <property type="entry name" value="Wzy_C"/>
    <property type="match status" value="1"/>
</dbReference>
<evidence type="ECO:0000256" key="1">
    <source>
        <dbReference type="ARBA" id="ARBA00004141"/>
    </source>
</evidence>
<dbReference type="GO" id="GO:0016874">
    <property type="term" value="F:ligase activity"/>
    <property type="evidence" value="ECO:0007669"/>
    <property type="project" value="UniProtKB-KW"/>
</dbReference>
<evidence type="ECO:0000259" key="6">
    <source>
        <dbReference type="Pfam" id="PF04932"/>
    </source>
</evidence>
<feature type="transmembrane region" description="Helical" evidence="5">
    <location>
        <begin position="118"/>
        <end position="139"/>
    </location>
</feature>
<evidence type="ECO:0000313" key="8">
    <source>
        <dbReference type="Proteomes" id="UP000460650"/>
    </source>
</evidence>
<feature type="transmembrane region" description="Helical" evidence="5">
    <location>
        <begin position="392"/>
        <end position="416"/>
    </location>
</feature>
<keyword evidence="7" id="KW-0436">Ligase</keyword>
<dbReference type="InterPro" id="IPR051533">
    <property type="entry name" value="WaaL-like"/>
</dbReference>
<feature type="transmembrane region" description="Helical" evidence="5">
    <location>
        <begin position="146"/>
        <end position="171"/>
    </location>
</feature>
<feature type="domain" description="O-antigen ligase-related" evidence="6">
    <location>
        <begin position="222"/>
        <end position="370"/>
    </location>
</feature>
<dbReference type="EMBL" id="WBVY01000002">
    <property type="protein sequence ID" value="KAB2657734.1"/>
    <property type="molecule type" value="Genomic_DNA"/>
</dbReference>
<comment type="caution">
    <text evidence="7">The sequence shown here is derived from an EMBL/GenBank/DDBJ whole genome shotgun (WGS) entry which is preliminary data.</text>
</comment>
<accession>A0A7V8B2X1</accession>
<feature type="transmembrane region" description="Helical" evidence="5">
    <location>
        <begin position="65"/>
        <end position="85"/>
    </location>
</feature>
<feature type="transmembrane region" description="Helical" evidence="5">
    <location>
        <begin position="218"/>
        <end position="235"/>
    </location>
</feature>
<organism evidence="7 8">
    <name type="scientific">Brucella tritici</name>
    <dbReference type="NCBI Taxonomy" id="94626"/>
    <lineage>
        <taxon>Bacteria</taxon>
        <taxon>Pseudomonadati</taxon>
        <taxon>Pseudomonadota</taxon>
        <taxon>Alphaproteobacteria</taxon>
        <taxon>Hyphomicrobiales</taxon>
        <taxon>Brucellaceae</taxon>
        <taxon>Brucella/Ochrobactrum group</taxon>
        <taxon>Brucella</taxon>
    </lineage>
</organism>
<dbReference type="PANTHER" id="PTHR37422:SF21">
    <property type="entry name" value="EXOQ-LIKE PROTEIN"/>
    <property type="match status" value="1"/>
</dbReference>
<feature type="transmembrane region" description="Helical" evidence="5">
    <location>
        <begin position="191"/>
        <end position="211"/>
    </location>
</feature>
<comment type="subcellular location">
    <subcellularLocation>
        <location evidence="1">Membrane</location>
        <topology evidence="1">Multi-pass membrane protein</topology>
    </subcellularLocation>
</comment>
<keyword evidence="4 5" id="KW-0472">Membrane</keyword>
<dbReference type="Proteomes" id="UP000460650">
    <property type="component" value="Unassembled WGS sequence"/>
</dbReference>
<name>A0A7V8B2X1_9HYPH</name>
<evidence type="ECO:0000256" key="4">
    <source>
        <dbReference type="ARBA" id="ARBA00023136"/>
    </source>
</evidence>
<reference evidence="7 8" key="1">
    <citation type="submission" date="2019-09" db="EMBL/GenBank/DDBJ databases">
        <title>Taxonomic organization of the family Brucellaceae based on a phylogenomic approach.</title>
        <authorList>
            <person name="Leclercq S."/>
            <person name="Cloeckaert A."/>
            <person name="Zygmunt M.S."/>
        </authorList>
    </citation>
    <scope>NUCLEOTIDE SEQUENCE [LARGE SCALE GENOMIC DNA]</scope>
    <source>
        <strain evidence="7 8">TA93</strain>
    </source>
</reference>
<dbReference type="AlphaFoldDB" id="A0A7V8B2X1"/>
<keyword evidence="3 5" id="KW-1133">Transmembrane helix</keyword>
<dbReference type="PANTHER" id="PTHR37422">
    <property type="entry name" value="TEICHURONIC ACID BIOSYNTHESIS PROTEIN TUAE"/>
    <property type="match status" value="1"/>
</dbReference>
<sequence length="450" mass="48667">MSSTATRTKTDTRSDVAAQTDMRATIRMIALVIATITFCILLISFRPFNPLGAAADGDASGGGDVINQLGFGCLGAVALLSLAMFADPKKVVNIVSPGWLLMFAFLLASVFASPDPSTAIRGVLLTMIGILTVIAVLSLPQDGDAYSAMLVTVASIVIVISYAGVVLLPNLGTHGADALEPQNAYLWRGVFTHKNIAGPVMAAFAFAGVYLWRRGWRVSGFLIAVSALIFVSQTGSKTTAALVPLAMLLVIVPGIFGLRFLAPVAVFAIQFLLALFTFGTVLFEPMHQFVLQLDVDPTFTGRTSIWAFAVEALSHRPWTGFGYESFWGTPIVKEAANPYYLDWDVRGIVHGHNGYLDIAVSMGIPALICAILVIIVMPLVNYVRCRPVRENLLLADFFLMIVFFGTLNAMLESFFFRRMDPVWLTLVFAIFGLRLTAKIIIPKRVAGATS</sequence>
<evidence type="ECO:0000256" key="5">
    <source>
        <dbReference type="SAM" id="Phobius"/>
    </source>
</evidence>
<evidence type="ECO:0000256" key="3">
    <source>
        <dbReference type="ARBA" id="ARBA00022989"/>
    </source>
</evidence>
<keyword evidence="2 5" id="KW-0812">Transmembrane</keyword>
<evidence type="ECO:0000256" key="2">
    <source>
        <dbReference type="ARBA" id="ARBA00022692"/>
    </source>
</evidence>
<evidence type="ECO:0000313" key="7">
    <source>
        <dbReference type="EMBL" id="KAB2657734.1"/>
    </source>
</evidence>
<proteinExistence type="predicted"/>